<protein>
    <submittedName>
        <fullName evidence="2">Uncharacterized protein</fullName>
    </submittedName>
</protein>
<dbReference type="Proteomes" id="UP000316621">
    <property type="component" value="Chromosome 11"/>
</dbReference>
<feature type="region of interest" description="Disordered" evidence="1">
    <location>
        <begin position="1"/>
        <end position="144"/>
    </location>
</feature>
<keyword evidence="3" id="KW-1185">Reference proteome</keyword>
<dbReference type="AlphaFoldDB" id="A0A4Y7LCR3"/>
<evidence type="ECO:0000313" key="2">
    <source>
        <dbReference type="EMBL" id="RZC82787.1"/>
    </source>
</evidence>
<gene>
    <name evidence="2" type="ORF">C5167_045573</name>
</gene>
<sequence>MENKTDETFPGDESNWDNQSFNESNPSDLKDMKKKSPEVEKIPETVTEKHDRLGEDSCNGSSETIAKDSVVQDVKKSSETTILVTETREPAELWESVAESKSGGNGGEEGTKESSDVQSSASLSKRNRRRKITSGSSSGEERETDEVEIGACVVVLFLAVLTKSDRAGIAGSFGDFIMMGRSRGGLSQRSSGRVDPLHNFVSERSPIARQKPPTNGILPWMYNLEWLRDVPPDKAKTITRLNSMINLLALRKHMRTANKSYGASLSNYFRVKCKRNLQISLKNPPEG</sequence>
<reference evidence="2 3" key="1">
    <citation type="journal article" date="2018" name="Science">
        <title>The opium poppy genome and morphinan production.</title>
        <authorList>
            <person name="Guo L."/>
            <person name="Winzer T."/>
            <person name="Yang X."/>
            <person name="Li Y."/>
            <person name="Ning Z."/>
            <person name="He Z."/>
            <person name="Teodor R."/>
            <person name="Lu Y."/>
            <person name="Bowser T.A."/>
            <person name="Graham I.A."/>
            <person name="Ye K."/>
        </authorList>
    </citation>
    <scope>NUCLEOTIDE SEQUENCE [LARGE SCALE GENOMIC DNA]</scope>
    <source>
        <strain evidence="3">cv. HN1</strain>
        <tissue evidence="2">Leaves</tissue>
    </source>
</reference>
<dbReference type="EMBL" id="CM010725">
    <property type="protein sequence ID" value="RZC82787.1"/>
    <property type="molecule type" value="Genomic_DNA"/>
</dbReference>
<dbReference type="Gramene" id="RZC82787">
    <property type="protein sequence ID" value="RZC82787"/>
    <property type="gene ID" value="C5167_045573"/>
</dbReference>
<accession>A0A4Y7LCR3</accession>
<evidence type="ECO:0000256" key="1">
    <source>
        <dbReference type="SAM" id="MobiDB-lite"/>
    </source>
</evidence>
<evidence type="ECO:0000313" key="3">
    <source>
        <dbReference type="Proteomes" id="UP000316621"/>
    </source>
</evidence>
<feature type="compositionally biased region" description="Basic and acidic residues" evidence="1">
    <location>
        <begin position="28"/>
        <end position="55"/>
    </location>
</feature>
<proteinExistence type="predicted"/>
<organism evidence="2 3">
    <name type="scientific">Papaver somniferum</name>
    <name type="common">Opium poppy</name>
    <dbReference type="NCBI Taxonomy" id="3469"/>
    <lineage>
        <taxon>Eukaryota</taxon>
        <taxon>Viridiplantae</taxon>
        <taxon>Streptophyta</taxon>
        <taxon>Embryophyta</taxon>
        <taxon>Tracheophyta</taxon>
        <taxon>Spermatophyta</taxon>
        <taxon>Magnoliopsida</taxon>
        <taxon>Ranunculales</taxon>
        <taxon>Papaveraceae</taxon>
        <taxon>Papaveroideae</taxon>
        <taxon>Papaver</taxon>
    </lineage>
</organism>
<feature type="compositionally biased region" description="Polar residues" evidence="1">
    <location>
        <begin position="16"/>
        <end position="27"/>
    </location>
</feature>
<name>A0A4Y7LCR3_PAPSO</name>